<dbReference type="GO" id="GO:0030288">
    <property type="term" value="C:outer membrane-bounded periplasmic space"/>
    <property type="evidence" value="ECO:0007669"/>
    <property type="project" value="TreeGrafter"/>
</dbReference>
<dbReference type="Pfam" id="PF00912">
    <property type="entry name" value="Transgly"/>
    <property type="match status" value="1"/>
</dbReference>
<comment type="caution">
    <text evidence="5">The sequence shown here is derived from an EMBL/GenBank/DDBJ whole genome shotgun (WGS) entry which is preliminary data.</text>
</comment>
<feature type="transmembrane region" description="Helical" evidence="3">
    <location>
        <begin position="27"/>
        <end position="55"/>
    </location>
</feature>
<dbReference type="eggNOG" id="COG0744">
    <property type="taxonomic scope" value="Bacteria"/>
</dbReference>
<dbReference type="InterPro" id="IPR023346">
    <property type="entry name" value="Lysozyme-like_dom_sf"/>
</dbReference>
<keyword evidence="3" id="KW-0812">Transmembrane</keyword>
<feature type="compositionally biased region" description="Basic and acidic residues" evidence="2">
    <location>
        <begin position="11"/>
        <end position="20"/>
    </location>
</feature>
<dbReference type="SUPFAM" id="SSF53955">
    <property type="entry name" value="Lysozyme-like"/>
    <property type="match status" value="1"/>
</dbReference>
<dbReference type="AlphaFoldDB" id="H0R3Q0"/>
<feature type="non-terminal residue" evidence="5">
    <location>
        <position position="222"/>
    </location>
</feature>
<keyword evidence="3" id="KW-1133">Transmembrane helix</keyword>
<dbReference type="GO" id="GO:0008955">
    <property type="term" value="F:peptidoglycan glycosyltransferase activity"/>
    <property type="evidence" value="ECO:0007669"/>
    <property type="project" value="TreeGrafter"/>
</dbReference>
<evidence type="ECO:0000256" key="3">
    <source>
        <dbReference type="SAM" id="Phobius"/>
    </source>
</evidence>
<proteinExistence type="predicted"/>
<evidence type="ECO:0000313" key="6">
    <source>
        <dbReference type="Proteomes" id="UP000035034"/>
    </source>
</evidence>
<dbReference type="EMBL" id="BAEH01000093">
    <property type="protein sequence ID" value="GAB19701.1"/>
    <property type="molecule type" value="Genomic_DNA"/>
</dbReference>
<dbReference type="InterPro" id="IPR001264">
    <property type="entry name" value="Glyco_trans_51"/>
</dbReference>
<keyword evidence="3" id="KW-0472">Membrane</keyword>
<feature type="compositionally biased region" description="Polar residues" evidence="2">
    <location>
        <begin position="1"/>
        <end position="10"/>
    </location>
</feature>
<evidence type="ECO:0000256" key="1">
    <source>
        <dbReference type="ARBA" id="ARBA00022679"/>
    </source>
</evidence>
<evidence type="ECO:0000259" key="4">
    <source>
        <dbReference type="Pfam" id="PF00912"/>
    </source>
</evidence>
<dbReference type="STRING" id="1077974.GOEFS_093_00300"/>
<feature type="region of interest" description="Disordered" evidence="2">
    <location>
        <begin position="1"/>
        <end position="20"/>
    </location>
</feature>
<dbReference type="GO" id="GO:0009252">
    <property type="term" value="P:peptidoglycan biosynthetic process"/>
    <property type="evidence" value="ECO:0007669"/>
    <property type="project" value="TreeGrafter"/>
</dbReference>
<dbReference type="Proteomes" id="UP000035034">
    <property type="component" value="Unassembled WGS sequence"/>
</dbReference>
<gene>
    <name evidence="5" type="ORF">GOEFS_093_00300</name>
</gene>
<keyword evidence="6" id="KW-1185">Reference proteome</keyword>
<dbReference type="RefSeq" id="WP_007319036.1">
    <property type="nucleotide sequence ID" value="NZ_BAEH01000093.1"/>
</dbReference>
<dbReference type="PANTHER" id="PTHR32282:SF34">
    <property type="entry name" value="PENICILLIN-BINDING PROTEIN 1A"/>
    <property type="match status" value="1"/>
</dbReference>
<reference evidence="5 6" key="1">
    <citation type="submission" date="2011-12" db="EMBL/GenBank/DDBJ databases">
        <title>Whole genome shotgun sequence of Gordonia effusa NBRC 100432.</title>
        <authorList>
            <person name="Yoshida I."/>
            <person name="Takarada H."/>
            <person name="Hosoyama A."/>
            <person name="Tsuchikane K."/>
            <person name="Katsumata H."/>
            <person name="Yamazaki S."/>
            <person name="Fujita N."/>
        </authorList>
    </citation>
    <scope>NUCLEOTIDE SEQUENCE [LARGE SCALE GENOMIC DNA]</scope>
    <source>
        <strain evidence="5 6">NBRC 100432</strain>
    </source>
</reference>
<sequence>MSAGNGSPSETGKEPTKTESVRKRQRVISWVVGLVGVGIPAVALIAIVAFMAVYVTADVPRPGDIKQNQVALILNSNGKTIAKVVPPEGNRTDVKIADIPKSIQDAVIAAEDREFRSNGGFSVRGLSRAVLGKFTGRDDAGGGSTITQQYVKNALVGDEHSYTRKFKELAIATKMSSKWSKDDIMAAYLNTIYFGRGAYGVSAAAQAYFRKDLSKITPAEAA</sequence>
<dbReference type="Gene3D" id="1.10.3810.10">
    <property type="entry name" value="Biosynthetic peptidoglycan transglycosylase-like"/>
    <property type="match status" value="1"/>
</dbReference>
<name>H0R3Q0_9ACTN</name>
<evidence type="ECO:0000256" key="2">
    <source>
        <dbReference type="SAM" id="MobiDB-lite"/>
    </source>
</evidence>
<dbReference type="InterPro" id="IPR036950">
    <property type="entry name" value="PBP_transglycosylase"/>
</dbReference>
<protein>
    <submittedName>
        <fullName evidence="5">Putative penicillin-binding protein</fullName>
    </submittedName>
</protein>
<evidence type="ECO:0000313" key="5">
    <source>
        <dbReference type="EMBL" id="GAB19701.1"/>
    </source>
</evidence>
<feature type="domain" description="Glycosyl transferase family 51" evidence="4">
    <location>
        <begin position="78"/>
        <end position="222"/>
    </location>
</feature>
<keyword evidence="1" id="KW-0808">Transferase</keyword>
<dbReference type="InterPro" id="IPR050396">
    <property type="entry name" value="Glycosyltr_51/Transpeptidase"/>
</dbReference>
<dbReference type="PANTHER" id="PTHR32282">
    <property type="entry name" value="BINDING PROTEIN TRANSPEPTIDASE, PUTATIVE-RELATED"/>
    <property type="match status" value="1"/>
</dbReference>
<accession>H0R3Q0</accession>
<organism evidence="5 6">
    <name type="scientific">Gordonia effusa NBRC 100432</name>
    <dbReference type="NCBI Taxonomy" id="1077974"/>
    <lineage>
        <taxon>Bacteria</taxon>
        <taxon>Bacillati</taxon>
        <taxon>Actinomycetota</taxon>
        <taxon>Actinomycetes</taxon>
        <taxon>Mycobacteriales</taxon>
        <taxon>Gordoniaceae</taxon>
        <taxon>Gordonia</taxon>
    </lineage>
</organism>